<evidence type="ECO:0000256" key="4">
    <source>
        <dbReference type="ARBA" id="ARBA00023015"/>
    </source>
</evidence>
<evidence type="ECO:0000256" key="8">
    <source>
        <dbReference type="SAM" id="MobiDB-lite"/>
    </source>
</evidence>
<keyword evidence="5" id="KW-0804">Transcription</keyword>
<dbReference type="GO" id="GO:0000122">
    <property type="term" value="P:negative regulation of transcription by RNA polymerase II"/>
    <property type="evidence" value="ECO:0007669"/>
    <property type="project" value="TreeGrafter"/>
</dbReference>
<dbReference type="PANTHER" id="PTHR12346:SF0">
    <property type="entry name" value="SIN3A, ISOFORM G"/>
    <property type="match status" value="1"/>
</dbReference>
<proteinExistence type="predicted"/>
<evidence type="ECO:0000313" key="9">
    <source>
        <dbReference type="EMBL" id="KYP33215.1"/>
    </source>
</evidence>
<feature type="compositionally biased region" description="Basic and acidic residues" evidence="8">
    <location>
        <begin position="209"/>
        <end position="268"/>
    </location>
</feature>
<dbReference type="FunFam" id="1.20.1160.11:FF:000003">
    <property type="entry name" value="Paired amphipathic helix SIN3-like protein"/>
    <property type="match status" value="1"/>
</dbReference>
<dbReference type="Proteomes" id="UP000075243">
    <property type="component" value="Unassembled WGS sequence"/>
</dbReference>
<dbReference type="Gene3D" id="1.20.1160.11">
    <property type="entry name" value="Paired amphipathic helix"/>
    <property type="match status" value="3"/>
</dbReference>
<dbReference type="InterPro" id="IPR036600">
    <property type="entry name" value="PAH_sf"/>
</dbReference>
<dbReference type="Pfam" id="PF02671">
    <property type="entry name" value="PAH"/>
    <property type="match status" value="3"/>
</dbReference>
<dbReference type="EMBL" id="KQ484957">
    <property type="protein sequence ID" value="KYP33215.1"/>
    <property type="molecule type" value="Genomic_DNA"/>
</dbReference>
<dbReference type="SUPFAM" id="SSF47762">
    <property type="entry name" value="PAH2 domain"/>
    <property type="match status" value="3"/>
</dbReference>
<comment type="subcellular location">
    <subcellularLocation>
        <location evidence="1 7">Nucleus</location>
    </subcellularLocation>
</comment>
<dbReference type="AlphaFoldDB" id="A0A151QSI0"/>
<keyword evidence="3" id="KW-0677">Repeat</keyword>
<dbReference type="PANTHER" id="PTHR12346">
    <property type="entry name" value="SIN3B-RELATED"/>
    <property type="match status" value="1"/>
</dbReference>
<evidence type="ECO:0000256" key="7">
    <source>
        <dbReference type="PROSITE-ProRule" id="PRU00810"/>
    </source>
</evidence>
<dbReference type="FunFam" id="1.20.1160.11:FF:000002">
    <property type="entry name" value="Paired amphipathic helix protein SIN3"/>
    <property type="match status" value="1"/>
</dbReference>
<evidence type="ECO:0000256" key="1">
    <source>
        <dbReference type="ARBA" id="ARBA00004123"/>
    </source>
</evidence>
<evidence type="ECO:0000313" key="10">
    <source>
        <dbReference type="Proteomes" id="UP000075243"/>
    </source>
</evidence>
<dbReference type="GO" id="GO:0000785">
    <property type="term" value="C:chromatin"/>
    <property type="evidence" value="ECO:0007669"/>
    <property type="project" value="TreeGrafter"/>
</dbReference>
<evidence type="ECO:0000256" key="2">
    <source>
        <dbReference type="ARBA" id="ARBA00022491"/>
    </source>
</evidence>
<feature type="region of interest" description="Disordered" evidence="8">
    <location>
        <begin position="209"/>
        <end position="273"/>
    </location>
</feature>
<dbReference type="InterPro" id="IPR039774">
    <property type="entry name" value="Sin3-like"/>
</dbReference>
<accession>A0A151QSI0</accession>
<dbReference type="GO" id="GO:0003714">
    <property type="term" value="F:transcription corepressor activity"/>
    <property type="evidence" value="ECO:0007669"/>
    <property type="project" value="InterPro"/>
</dbReference>
<dbReference type="OMA" id="PISTACE"/>
<evidence type="ECO:0000256" key="3">
    <source>
        <dbReference type="ARBA" id="ARBA00022737"/>
    </source>
</evidence>
<keyword evidence="4" id="KW-0805">Transcription regulation</keyword>
<name>A0A151QSI0_CAJCA</name>
<dbReference type="STRING" id="3821.A0A151QSI0"/>
<keyword evidence="10" id="KW-1185">Reference proteome</keyword>
<dbReference type="GO" id="GO:0000118">
    <property type="term" value="C:histone deacetylase complex"/>
    <property type="evidence" value="ECO:0007669"/>
    <property type="project" value="TreeGrafter"/>
</dbReference>
<keyword evidence="6 7" id="KW-0539">Nucleus</keyword>
<sequence length="385" mass="44846">MSGGGQRLTTNDALAYLKAVKDMFQDKREKYDDFLEVMKDFKAQRIDTTGVIERVKELFKGHKDLILGFNTFLPKGYEITLPLEDEQPTQKKPVEFAEAINFVGKIKNRFQGNDRVYKSFLDILNMYRKETKSITEVYQEVASLFQDHADLLEEFTHFLPDTSGTASTHYASARNSLLRDRSSAMPTVRQMHVEKVYLSLERTIASHGDRDLSADHPDPELDRFFIRADKDQRRRGEKEKDRREERDRRQRERDDRDYDHDGNRENLSHKQKSGCKAEDCGAETLHDTDENFGMHPISTACEDKSSVKSMYSSVLGYLDKVKEKLRNPEDYQEFLKCLNIYSKEIIARHELQSLVWCIHLTFNSFFSGFIKINTTVEFNFAGIEL</sequence>
<evidence type="ECO:0000256" key="6">
    <source>
        <dbReference type="ARBA" id="ARBA00023242"/>
    </source>
</evidence>
<protein>
    <submittedName>
        <fullName evidence="9">Paired amphipathic helix protein Sin3</fullName>
    </submittedName>
</protein>
<organism evidence="9 10">
    <name type="scientific">Cajanus cajan</name>
    <name type="common">Pigeon pea</name>
    <name type="synonym">Cajanus indicus</name>
    <dbReference type="NCBI Taxonomy" id="3821"/>
    <lineage>
        <taxon>Eukaryota</taxon>
        <taxon>Viridiplantae</taxon>
        <taxon>Streptophyta</taxon>
        <taxon>Embryophyta</taxon>
        <taxon>Tracheophyta</taxon>
        <taxon>Spermatophyta</taxon>
        <taxon>Magnoliopsida</taxon>
        <taxon>eudicotyledons</taxon>
        <taxon>Gunneridae</taxon>
        <taxon>Pentapetalae</taxon>
        <taxon>rosids</taxon>
        <taxon>fabids</taxon>
        <taxon>Fabales</taxon>
        <taxon>Fabaceae</taxon>
        <taxon>Papilionoideae</taxon>
        <taxon>50 kb inversion clade</taxon>
        <taxon>NPAAA clade</taxon>
        <taxon>indigoferoid/millettioid clade</taxon>
        <taxon>Phaseoleae</taxon>
        <taxon>Cajanus</taxon>
    </lineage>
</organism>
<dbReference type="InterPro" id="IPR003822">
    <property type="entry name" value="PAH"/>
</dbReference>
<dbReference type="FunFam" id="1.20.1160.11:FF:000001">
    <property type="entry name" value="Paired amphipathic helix protein Sin3"/>
    <property type="match status" value="1"/>
</dbReference>
<dbReference type="Gramene" id="C.cajan_44859.t">
    <property type="protein sequence ID" value="C.cajan_44859.t"/>
    <property type="gene ID" value="C.cajan_44859"/>
</dbReference>
<keyword evidence="2" id="KW-0678">Repressor</keyword>
<gene>
    <name evidence="9" type="ORF">KK1_045952</name>
</gene>
<reference evidence="9" key="1">
    <citation type="journal article" date="2012" name="Nat. Biotechnol.">
        <title>Draft genome sequence of pigeonpea (Cajanus cajan), an orphan legume crop of resource-poor farmers.</title>
        <authorList>
            <person name="Varshney R.K."/>
            <person name="Chen W."/>
            <person name="Li Y."/>
            <person name="Bharti A.K."/>
            <person name="Saxena R.K."/>
            <person name="Schlueter J.A."/>
            <person name="Donoghue M.T."/>
            <person name="Azam S."/>
            <person name="Fan G."/>
            <person name="Whaley A.M."/>
            <person name="Farmer A.D."/>
            <person name="Sheridan J."/>
            <person name="Iwata A."/>
            <person name="Tuteja R."/>
            <person name="Penmetsa R.V."/>
            <person name="Wu W."/>
            <person name="Upadhyaya H.D."/>
            <person name="Yang S.P."/>
            <person name="Shah T."/>
            <person name="Saxena K.B."/>
            <person name="Michael T."/>
            <person name="McCombie W.R."/>
            <person name="Yang B."/>
            <person name="Zhang G."/>
            <person name="Yang H."/>
            <person name="Wang J."/>
            <person name="Spillane C."/>
            <person name="Cook D.R."/>
            <person name="May G.D."/>
            <person name="Xu X."/>
            <person name="Jackson S.A."/>
        </authorList>
    </citation>
    <scope>NUCLEOTIDE SEQUENCE [LARGE SCALE GENOMIC DNA]</scope>
</reference>
<evidence type="ECO:0000256" key="5">
    <source>
        <dbReference type="ARBA" id="ARBA00023163"/>
    </source>
</evidence>
<dbReference type="PROSITE" id="PS51477">
    <property type="entry name" value="PAH"/>
    <property type="match status" value="2"/>
</dbReference>